<protein>
    <submittedName>
        <fullName evidence="3">Chlorohydrolase</fullName>
    </submittedName>
</protein>
<dbReference type="SUPFAM" id="SSF51338">
    <property type="entry name" value="Composite domain of metallo-dependent hydrolases"/>
    <property type="match status" value="1"/>
</dbReference>
<dbReference type="InterPro" id="IPR011059">
    <property type="entry name" value="Metal-dep_hydrolase_composite"/>
</dbReference>
<proteinExistence type="predicted"/>
<dbReference type="KEGG" id="ocy:OSSY52_01480"/>
<dbReference type="Pfam" id="PF01979">
    <property type="entry name" value="Amidohydro_1"/>
    <property type="match status" value="1"/>
</dbReference>
<dbReference type="AlphaFoldDB" id="A0A7G1G544"/>
<dbReference type="Gene3D" id="2.30.40.10">
    <property type="entry name" value="Urease, subunit C, domain 1"/>
    <property type="match status" value="1"/>
</dbReference>
<dbReference type="RefSeq" id="WP_190615146.1">
    <property type="nucleotide sequence ID" value="NZ_AP018712.1"/>
</dbReference>
<evidence type="ECO:0000256" key="1">
    <source>
        <dbReference type="ARBA" id="ARBA00022801"/>
    </source>
</evidence>
<dbReference type="PANTHER" id="PTHR43794:SF11">
    <property type="entry name" value="AMIDOHYDROLASE-RELATED DOMAIN-CONTAINING PROTEIN"/>
    <property type="match status" value="1"/>
</dbReference>
<evidence type="ECO:0000313" key="4">
    <source>
        <dbReference type="Proteomes" id="UP000516361"/>
    </source>
</evidence>
<accession>A0A7G1G544</accession>
<dbReference type="Proteomes" id="UP000516361">
    <property type="component" value="Chromosome"/>
</dbReference>
<dbReference type="InterPro" id="IPR032466">
    <property type="entry name" value="Metal_Hydrolase"/>
</dbReference>
<sequence>MKAIINANIYDYENYFENMYILYDKKIIEIDKMKNFNKNCDIIDAKNSIVMPGFVNSHTHIYSTFARGLNIPFNPETFKELLEQLWWKLDSKLTLESIYYSGLISSNEFIKNGVTTIIDHHASGEITNSLNTLKKAICDKSGLRGIFCFETSDRFDVDKCIEENIEFSKNNSEKCSGIFGMHASITLSDNTLKKISNLTNLPIHIHVAESLEDEDDCIKNHQMRIIERLKKYDLIKNNSILAHCIHIDENEANLIKKSNSYIVLNPTSNMNNGVGLPDIQMLQKRGIPLMLGNDGLGYNFAKDIQTLLFSMKHKYLNPLAFSIDDLKKIINTNFEYASKILKIKLGKIKKDYVSDFLIVPYNSPTPMTKENADGHIFYGVFDNFRPKTVICNGKILKTNNEIYNESKKVSQKLWNKIQG</sequence>
<name>A0A7G1G544_9BACT</name>
<dbReference type="Gene3D" id="3.20.20.140">
    <property type="entry name" value="Metal-dependent hydrolases"/>
    <property type="match status" value="1"/>
</dbReference>
<gene>
    <name evidence="3" type="ORF">OSSY52_01480</name>
</gene>
<evidence type="ECO:0000259" key="2">
    <source>
        <dbReference type="Pfam" id="PF01979"/>
    </source>
</evidence>
<evidence type="ECO:0000313" key="3">
    <source>
        <dbReference type="EMBL" id="BBE30007.1"/>
    </source>
</evidence>
<dbReference type="PANTHER" id="PTHR43794">
    <property type="entry name" value="AMINOHYDROLASE SSNA-RELATED"/>
    <property type="match status" value="1"/>
</dbReference>
<keyword evidence="4" id="KW-1185">Reference proteome</keyword>
<dbReference type="SUPFAM" id="SSF51556">
    <property type="entry name" value="Metallo-dependent hydrolases"/>
    <property type="match status" value="1"/>
</dbReference>
<dbReference type="InterPro" id="IPR050287">
    <property type="entry name" value="MTA/SAH_deaminase"/>
</dbReference>
<dbReference type="InterPro" id="IPR006680">
    <property type="entry name" value="Amidohydro-rel"/>
</dbReference>
<feature type="domain" description="Amidohydrolase-related" evidence="2">
    <location>
        <begin position="49"/>
        <end position="396"/>
    </location>
</feature>
<dbReference type="InParanoid" id="A0A7G1G544"/>
<keyword evidence="1 3" id="KW-0378">Hydrolase</keyword>
<organism evidence="3 4">
    <name type="scientific">Tepiditoga spiralis</name>
    <dbReference type="NCBI Taxonomy" id="2108365"/>
    <lineage>
        <taxon>Bacteria</taxon>
        <taxon>Thermotogati</taxon>
        <taxon>Thermotogota</taxon>
        <taxon>Thermotogae</taxon>
        <taxon>Petrotogales</taxon>
        <taxon>Petrotogaceae</taxon>
        <taxon>Tepiditoga</taxon>
    </lineage>
</organism>
<dbReference type="GO" id="GO:0016810">
    <property type="term" value="F:hydrolase activity, acting on carbon-nitrogen (but not peptide) bonds"/>
    <property type="evidence" value="ECO:0007669"/>
    <property type="project" value="InterPro"/>
</dbReference>
<dbReference type="EMBL" id="AP018712">
    <property type="protein sequence ID" value="BBE30007.1"/>
    <property type="molecule type" value="Genomic_DNA"/>
</dbReference>
<reference evidence="3 4" key="1">
    <citation type="submission" date="2018-06" db="EMBL/GenBank/DDBJ databases">
        <title>Genome sequencing of Oceanotoga sp. sy52.</title>
        <authorList>
            <person name="Mori K."/>
        </authorList>
    </citation>
    <scope>NUCLEOTIDE SEQUENCE [LARGE SCALE GENOMIC DNA]</scope>
    <source>
        <strain evidence="4">sy52</strain>
    </source>
</reference>